<keyword evidence="3" id="KW-0378">Hydrolase</keyword>
<sequence>ESTKKAVVELIKRWLSKGCNYYVSLLCKGMYGYEYLLKEVAMALNTKIHVSSERLSLYKNLPDMTKHFTTKAENTRIHSCNWEHERNINSKLPCGFSLPAPEKVNVIKIKATSMWFARRTEPLPSDCVFQVSKDFYRVIHSMHASMEEVHIFILNIYT</sequence>
<dbReference type="Pfam" id="PF07522">
    <property type="entry name" value="DRMBL"/>
    <property type="match status" value="1"/>
</dbReference>
<dbReference type="PANTHER" id="PTHR23240">
    <property type="entry name" value="DNA CROSS-LINK REPAIR PROTEIN PSO2/SNM1-RELATED"/>
    <property type="match status" value="1"/>
</dbReference>
<gene>
    <name evidence="6" type="ORF">PACLA_8A086275</name>
</gene>
<dbReference type="PANTHER" id="PTHR23240:SF8">
    <property type="entry name" value="PROTEIN ARTEMIS"/>
    <property type="match status" value="1"/>
</dbReference>
<keyword evidence="1" id="KW-0540">Nuclease</keyword>
<keyword evidence="2" id="KW-0255">Endonuclease</keyword>
<dbReference type="GO" id="GO:0035312">
    <property type="term" value="F:5'-3' DNA exonuclease activity"/>
    <property type="evidence" value="ECO:0007669"/>
    <property type="project" value="TreeGrafter"/>
</dbReference>
<dbReference type="GO" id="GO:0000723">
    <property type="term" value="P:telomere maintenance"/>
    <property type="evidence" value="ECO:0007669"/>
    <property type="project" value="TreeGrafter"/>
</dbReference>
<dbReference type="GO" id="GO:0036297">
    <property type="term" value="P:interstrand cross-link repair"/>
    <property type="evidence" value="ECO:0007669"/>
    <property type="project" value="TreeGrafter"/>
</dbReference>
<dbReference type="Proteomes" id="UP001152795">
    <property type="component" value="Unassembled WGS sequence"/>
</dbReference>
<evidence type="ECO:0000256" key="3">
    <source>
        <dbReference type="ARBA" id="ARBA00022801"/>
    </source>
</evidence>
<feature type="non-terminal residue" evidence="6">
    <location>
        <position position="1"/>
    </location>
</feature>
<evidence type="ECO:0000256" key="1">
    <source>
        <dbReference type="ARBA" id="ARBA00022722"/>
    </source>
</evidence>
<evidence type="ECO:0000256" key="4">
    <source>
        <dbReference type="ARBA" id="ARBA00022839"/>
    </source>
</evidence>
<reference evidence="6" key="1">
    <citation type="submission" date="2020-04" db="EMBL/GenBank/DDBJ databases">
        <authorList>
            <person name="Alioto T."/>
            <person name="Alioto T."/>
            <person name="Gomez Garrido J."/>
        </authorList>
    </citation>
    <scope>NUCLEOTIDE SEQUENCE</scope>
    <source>
        <strain evidence="6">A484AB</strain>
    </source>
</reference>
<dbReference type="Gene3D" id="3.40.50.12650">
    <property type="match status" value="1"/>
</dbReference>
<organism evidence="6 7">
    <name type="scientific">Paramuricea clavata</name>
    <name type="common">Red gorgonian</name>
    <name type="synonym">Violescent sea-whip</name>
    <dbReference type="NCBI Taxonomy" id="317549"/>
    <lineage>
        <taxon>Eukaryota</taxon>
        <taxon>Metazoa</taxon>
        <taxon>Cnidaria</taxon>
        <taxon>Anthozoa</taxon>
        <taxon>Octocorallia</taxon>
        <taxon>Malacalcyonacea</taxon>
        <taxon>Plexauridae</taxon>
        <taxon>Paramuricea</taxon>
    </lineage>
</organism>
<dbReference type="AlphaFoldDB" id="A0A6S7KL12"/>
<proteinExistence type="predicted"/>
<evidence type="ECO:0000313" key="6">
    <source>
        <dbReference type="EMBL" id="CAB4028933.1"/>
    </source>
</evidence>
<dbReference type="GO" id="GO:0006303">
    <property type="term" value="P:double-strand break repair via nonhomologous end joining"/>
    <property type="evidence" value="ECO:0007669"/>
    <property type="project" value="TreeGrafter"/>
</dbReference>
<evidence type="ECO:0000256" key="2">
    <source>
        <dbReference type="ARBA" id="ARBA00022759"/>
    </source>
</evidence>
<dbReference type="InterPro" id="IPR011084">
    <property type="entry name" value="DRMBL"/>
</dbReference>
<name>A0A6S7KL12_PARCT</name>
<dbReference type="GO" id="GO:0004519">
    <property type="term" value="F:endonuclease activity"/>
    <property type="evidence" value="ECO:0007669"/>
    <property type="project" value="UniProtKB-KW"/>
</dbReference>
<evidence type="ECO:0000313" key="7">
    <source>
        <dbReference type="Proteomes" id="UP001152795"/>
    </source>
</evidence>
<dbReference type="EMBL" id="CACRXK020015833">
    <property type="protein sequence ID" value="CAB4028933.1"/>
    <property type="molecule type" value="Genomic_DNA"/>
</dbReference>
<feature type="domain" description="DNA repair metallo-beta-lactamase" evidence="5">
    <location>
        <begin position="63"/>
        <end position="155"/>
    </location>
</feature>
<accession>A0A6S7KL12</accession>
<dbReference type="OrthoDB" id="262529at2759"/>
<protein>
    <submittedName>
        <fullName evidence="6">Artemis isoform X2</fullName>
    </submittedName>
</protein>
<evidence type="ECO:0000259" key="5">
    <source>
        <dbReference type="Pfam" id="PF07522"/>
    </source>
</evidence>
<comment type="caution">
    <text evidence="6">The sequence shown here is derived from an EMBL/GenBank/DDBJ whole genome shotgun (WGS) entry which is preliminary data.</text>
</comment>
<keyword evidence="7" id="KW-1185">Reference proteome</keyword>
<dbReference type="GO" id="GO:0003684">
    <property type="term" value="F:damaged DNA binding"/>
    <property type="evidence" value="ECO:0007669"/>
    <property type="project" value="TreeGrafter"/>
</dbReference>
<keyword evidence="4" id="KW-0269">Exonuclease</keyword>